<dbReference type="CDD" id="cd02869">
    <property type="entry name" value="PseudoU_synth_RluA_like"/>
    <property type="match status" value="1"/>
</dbReference>
<dbReference type="GO" id="GO:0003723">
    <property type="term" value="F:RNA binding"/>
    <property type="evidence" value="ECO:0007669"/>
    <property type="project" value="InterPro"/>
</dbReference>
<comment type="catalytic activity">
    <reaction evidence="1">
        <text>a uridine in RNA = a pseudouridine in RNA</text>
        <dbReference type="Rhea" id="RHEA:48348"/>
        <dbReference type="Rhea" id="RHEA-COMP:12068"/>
        <dbReference type="Rhea" id="RHEA-COMP:12069"/>
        <dbReference type="ChEBI" id="CHEBI:65314"/>
        <dbReference type="ChEBI" id="CHEBI:65315"/>
    </reaction>
</comment>
<sequence length="383" mass="41938">MRSSHRARAVIPASRSTRRPRDGAVARVEAKKCPHCDAVVRARAWRSHLSLCAPDVLDGAHFERVEREVIRASVKRRHGERSTSYAVCAMRFGFARGSEPVVSARAVARALRMDARAVARAVRAEVDATPWGLEMDWTLGDDDIAYEDATMTVVNKRAGTPSTPRRRVGDDSAASACVARWRTVDGVQGASLVPYVAHRLDLDTSGALVICRTSARAKEVQGWFENRRVEKTYWALCEARGDASDDSGEWHTIEFPLVKRARDDAEPGTFFVEAVLTPEDAPEDAKPATTLFRIVSKSAAHVLVEARPKTGRTHQIRTHLAAAGLPIVGDTIYGAPSDIIDRHALHARTLTFPSDEYPVPIVAHPPDDFKDACASVGIVVDIV</sequence>
<comment type="similarity">
    <text evidence="2">Belongs to the pseudouridine synthase RluA family.</text>
</comment>
<evidence type="ECO:0000256" key="2">
    <source>
        <dbReference type="ARBA" id="ARBA00010876"/>
    </source>
</evidence>
<dbReference type="Pfam" id="PF00849">
    <property type="entry name" value="PseudoU_synth_2"/>
    <property type="match status" value="1"/>
</dbReference>
<reference evidence="5" key="1">
    <citation type="submission" date="2017-04" db="EMBL/GenBank/DDBJ databases">
        <title>Population genomics of picophytoplankton unveils novel chromosome hypervariability.</title>
        <authorList>
            <consortium name="DOE Joint Genome Institute"/>
            <person name="Blanc-Mathieu R."/>
            <person name="Krasovec M."/>
            <person name="Hebrard M."/>
            <person name="Yau S."/>
            <person name="Desgranges E."/>
            <person name="Martin J."/>
            <person name="Schackwitz W."/>
            <person name="Kuo A."/>
            <person name="Salin G."/>
            <person name="Donnadieu C."/>
            <person name="Desdevises Y."/>
            <person name="Sanchez-Ferandin S."/>
            <person name="Moreau H."/>
            <person name="Rivals E."/>
            <person name="Grigoriev I.V."/>
            <person name="Grimsley N."/>
            <person name="Eyre-Walker A."/>
            <person name="Piganeau G."/>
        </authorList>
    </citation>
    <scope>NUCLEOTIDE SEQUENCE [LARGE SCALE GENOMIC DNA]</scope>
    <source>
        <strain evidence="5">RCC 1115</strain>
    </source>
</reference>
<dbReference type="InterPro" id="IPR006224">
    <property type="entry name" value="PsdUridine_synth_RluA-like_CS"/>
</dbReference>
<dbReference type="Proteomes" id="UP000195557">
    <property type="component" value="Unassembled WGS sequence"/>
</dbReference>
<protein>
    <submittedName>
        <fullName evidence="5">Pseudouridine synthase, RluD</fullName>
    </submittedName>
</protein>
<dbReference type="EMBL" id="KZ155790">
    <property type="protein sequence ID" value="OUS45309.1"/>
    <property type="molecule type" value="Genomic_DNA"/>
</dbReference>
<dbReference type="InterPro" id="IPR020103">
    <property type="entry name" value="PsdUridine_synth_cat_dom_sf"/>
</dbReference>
<dbReference type="GO" id="GO:0000455">
    <property type="term" value="P:enzyme-directed rRNA pseudouridine synthesis"/>
    <property type="evidence" value="ECO:0007669"/>
    <property type="project" value="TreeGrafter"/>
</dbReference>
<accession>A0A1Y5I6X4</accession>
<feature type="domain" description="Pseudouridine synthase RsuA/RluA-like" evidence="4">
    <location>
        <begin position="152"/>
        <end position="322"/>
    </location>
</feature>
<evidence type="ECO:0000313" key="5">
    <source>
        <dbReference type="EMBL" id="OUS45309.1"/>
    </source>
</evidence>
<evidence type="ECO:0000256" key="3">
    <source>
        <dbReference type="SAM" id="MobiDB-lite"/>
    </source>
</evidence>
<dbReference type="AlphaFoldDB" id="A0A1Y5I6X4"/>
<feature type="region of interest" description="Disordered" evidence="3">
    <location>
        <begin position="1"/>
        <end position="23"/>
    </location>
</feature>
<dbReference type="GO" id="GO:0009982">
    <property type="term" value="F:pseudouridine synthase activity"/>
    <property type="evidence" value="ECO:0007669"/>
    <property type="project" value="InterPro"/>
</dbReference>
<dbReference type="SUPFAM" id="SSF55120">
    <property type="entry name" value="Pseudouridine synthase"/>
    <property type="match status" value="1"/>
</dbReference>
<organism evidence="5">
    <name type="scientific">Ostreococcus tauri</name>
    <name type="common">Marine green alga</name>
    <dbReference type="NCBI Taxonomy" id="70448"/>
    <lineage>
        <taxon>Eukaryota</taxon>
        <taxon>Viridiplantae</taxon>
        <taxon>Chlorophyta</taxon>
        <taxon>Mamiellophyceae</taxon>
        <taxon>Mamiellales</taxon>
        <taxon>Bathycoccaceae</taxon>
        <taxon>Ostreococcus</taxon>
    </lineage>
</organism>
<gene>
    <name evidence="5" type="ORF">BE221DRAFT_76950</name>
</gene>
<proteinExistence type="inferred from homology"/>
<dbReference type="eggNOG" id="KOG1919">
    <property type="taxonomic scope" value="Eukaryota"/>
</dbReference>
<dbReference type="PROSITE" id="PS01129">
    <property type="entry name" value="PSI_RLU"/>
    <property type="match status" value="1"/>
</dbReference>
<dbReference type="Gene3D" id="3.30.2350.10">
    <property type="entry name" value="Pseudouridine synthase"/>
    <property type="match status" value="1"/>
</dbReference>
<dbReference type="InterPro" id="IPR006145">
    <property type="entry name" value="PsdUridine_synth_RsuA/RluA"/>
</dbReference>
<dbReference type="PANTHER" id="PTHR21600">
    <property type="entry name" value="MITOCHONDRIAL RNA PSEUDOURIDINE SYNTHASE"/>
    <property type="match status" value="1"/>
</dbReference>
<name>A0A1Y5I6X4_OSTTA</name>
<evidence type="ECO:0000259" key="4">
    <source>
        <dbReference type="Pfam" id="PF00849"/>
    </source>
</evidence>
<evidence type="ECO:0000256" key="1">
    <source>
        <dbReference type="ARBA" id="ARBA00000073"/>
    </source>
</evidence>
<dbReference type="PANTHER" id="PTHR21600:SF87">
    <property type="entry name" value="RNA PSEUDOURIDYLATE SYNTHASE DOMAIN-CONTAINING PROTEIN 1"/>
    <property type="match status" value="1"/>
</dbReference>
<dbReference type="InterPro" id="IPR050188">
    <property type="entry name" value="RluA_PseudoU_synthase"/>
</dbReference>